<reference evidence="2" key="1">
    <citation type="journal article" date="2022" name="Nat. Commun.">
        <title>Chromosome evolution and the genetic basis of agronomically important traits in greater yam.</title>
        <authorList>
            <person name="Bredeson J.V."/>
            <person name="Lyons J.B."/>
            <person name="Oniyinde I.O."/>
            <person name="Okereke N.R."/>
            <person name="Kolade O."/>
            <person name="Nnabue I."/>
            <person name="Nwadili C.O."/>
            <person name="Hribova E."/>
            <person name="Parker M."/>
            <person name="Nwogha J."/>
            <person name="Shu S."/>
            <person name="Carlson J."/>
            <person name="Kariba R."/>
            <person name="Muthemba S."/>
            <person name="Knop K."/>
            <person name="Barton G.J."/>
            <person name="Sherwood A.V."/>
            <person name="Lopez-Montes A."/>
            <person name="Asiedu R."/>
            <person name="Jamnadass R."/>
            <person name="Muchugi A."/>
            <person name="Goodstein D."/>
            <person name="Egesi C.N."/>
            <person name="Featherston J."/>
            <person name="Asfaw A."/>
            <person name="Simpson G.G."/>
            <person name="Dolezel J."/>
            <person name="Hendre P.S."/>
            <person name="Van Deynze A."/>
            <person name="Kumar P.L."/>
            <person name="Obidiegwu J.E."/>
            <person name="Bhattacharjee R."/>
            <person name="Rokhsar D.S."/>
        </authorList>
    </citation>
    <scope>NUCLEOTIDE SEQUENCE [LARGE SCALE GENOMIC DNA]</scope>
    <source>
        <strain evidence="2">cv. TDa95/00328</strain>
    </source>
</reference>
<dbReference type="Proteomes" id="UP000827976">
    <property type="component" value="Chromosome 7"/>
</dbReference>
<organism evidence="1 2">
    <name type="scientific">Dioscorea alata</name>
    <name type="common">Purple yam</name>
    <dbReference type="NCBI Taxonomy" id="55571"/>
    <lineage>
        <taxon>Eukaryota</taxon>
        <taxon>Viridiplantae</taxon>
        <taxon>Streptophyta</taxon>
        <taxon>Embryophyta</taxon>
        <taxon>Tracheophyta</taxon>
        <taxon>Spermatophyta</taxon>
        <taxon>Magnoliopsida</taxon>
        <taxon>Liliopsida</taxon>
        <taxon>Dioscoreales</taxon>
        <taxon>Dioscoreaceae</taxon>
        <taxon>Dioscorea</taxon>
    </lineage>
</organism>
<accession>A0ACB7VTF0</accession>
<proteinExistence type="predicted"/>
<evidence type="ECO:0000313" key="2">
    <source>
        <dbReference type="Proteomes" id="UP000827976"/>
    </source>
</evidence>
<name>A0ACB7VTF0_DIOAL</name>
<dbReference type="EMBL" id="CM037017">
    <property type="protein sequence ID" value="KAH7677746.1"/>
    <property type="molecule type" value="Genomic_DNA"/>
</dbReference>
<protein>
    <submittedName>
        <fullName evidence="1">Uncharacterized protein</fullName>
    </submittedName>
</protein>
<gene>
    <name evidence="1" type="ORF">IHE45_07G103900</name>
</gene>
<comment type="caution">
    <text evidence="1">The sequence shown here is derived from an EMBL/GenBank/DDBJ whole genome shotgun (WGS) entry which is preliminary data.</text>
</comment>
<evidence type="ECO:0000313" key="1">
    <source>
        <dbReference type="EMBL" id="KAH7677746.1"/>
    </source>
</evidence>
<keyword evidence="2" id="KW-1185">Reference proteome</keyword>
<sequence length="89" mass="9756">MANWETAISIVLGVVMRKSICRFQEVGQIAMEFMSVFATAIRFSGLVFRRPVAVPAGRYSSVPSSMVSRPDHSSACIDSLCSLKITQKV</sequence>